<keyword evidence="2" id="KW-1185">Reference proteome</keyword>
<dbReference type="Proteomes" id="UP000605259">
    <property type="component" value="Unassembled WGS sequence"/>
</dbReference>
<dbReference type="EMBL" id="BMFK01000013">
    <property type="protein sequence ID" value="GGE86033.1"/>
    <property type="molecule type" value="Genomic_DNA"/>
</dbReference>
<gene>
    <name evidence="1" type="ORF">GCM10007140_39280</name>
</gene>
<reference evidence="1" key="1">
    <citation type="journal article" date="2014" name="Int. J. Syst. Evol. Microbiol.">
        <title>Complete genome sequence of Corynebacterium casei LMG S-19264T (=DSM 44701T), isolated from a smear-ripened cheese.</title>
        <authorList>
            <consortium name="US DOE Joint Genome Institute (JGI-PGF)"/>
            <person name="Walter F."/>
            <person name="Albersmeier A."/>
            <person name="Kalinowski J."/>
            <person name="Ruckert C."/>
        </authorList>
    </citation>
    <scope>NUCLEOTIDE SEQUENCE</scope>
    <source>
        <strain evidence="1">CGMCC 1.12698</strain>
    </source>
</reference>
<comment type="caution">
    <text evidence="1">The sequence shown here is derived from an EMBL/GenBank/DDBJ whole genome shotgun (WGS) entry which is preliminary data.</text>
</comment>
<evidence type="ECO:0000313" key="1">
    <source>
        <dbReference type="EMBL" id="GGE86033.1"/>
    </source>
</evidence>
<reference evidence="1" key="2">
    <citation type="submission" date="2020-09" db="EMBL/GenBank/DDBJ databases">
        <authorList>
            <person name="Sun Q."/>
            <person name="Zhou Y."/>
        </authorList>
    </citation>
    <scope>NUCLEOTIDE SEQUENCE</scope>
    <source>
        <strain evidence="1">CGMCC 1.12698</strain>
    </source>
</reference>
<sequence length="99" mass="11379">MFLAIKFQKASNHNKVYILYYVLILSKRSCFYIKFLLNFDYKNITMNTRKSFPLVFGCEVKDGVKQSEGHSPYNVIYIVEKIIKSDRIGGSAGILVQSS</sequence>
<evidence type="ECO:0000313" key="2">
    <source>
        <dbReference type="Proteomes" id="UP000605259"/>
    </source>
</evidence>
<proteinExistence type="predicted"/>
<name>A0A917AZJ4_9BACI</name>
<protein>
    <submittedName>
        <fullName evidence="1">Uncharacterized protein</fullName>
    </submittedName>
</protein>
<organism evidence="1 2">
    <name type="scientific">Priestia taiwanensis</name>
    <dbReference type="NCBI Taxonomy" id="1347902"/>
    <lineage>
        <taxon>Bacteria</taxon>
        <taxon>Bacillati</taxon>
        <taxon>Bacillota</taxon>
        <taxon>Bacilli</taxon>
        <taxon>Bacillales</taxon>
        <taxon>Bacillaceae</taxon>
        <taxon>Priestia</taxon>
    </lineage>
</organism>
<dbReference type="AlphaFoldDB" id="A0A917AZJ4"/>
<accession>A0A917AZJ4</accession>